<dbReference type="Proteomes" id="UP001056120">
    <property type="component" value="Linkage Group LG26"/>
</dbReference>
<name>A0ACB8ZA22_9ASTR</name>
<proteinExistence type="predicted"/>
<evidence type="ECO:0000313" key="2">
    <source>
        <dbReference type="Proteomes" id="UP001056120"/>
    </source>
</evidence>
<reference evidence="2" key="1">
    <citation type="journal article" date="2022" name="Mol. Ecol. Resour.">
        <title>The genomes of chicory, endive, great burdock and yacon provide insights into Asteraceae palaeo-polyploidization history and plant inulin production.</title>
        <authorList>
            <person name="Fan W."/>
            <person name="Wang S."/>
            <person name="Wang H."/>
            <person name="Wang A."/>
            <person name="Jiang F."/>
            <person name="Liu H."/>
            <person name="Zhao H."/>
            <person name="Xu D."/>
            <person name="Zhang Y."/>
        </authorList>
    </citation>
    <scope>NUCLEOTIDE SEQUENCE [LARGE SCALE GENOMIC DNA]</scope>
    <source>
        <strain evidence="2">cv. Yunnan</strain>
    </source>
</reference>
<accession>A0ACB8ZA22</accession>
<comment type="caution">
    <text evidence="1">The sequence shown here is derived from an EMBL/GenBank/DDBJ whole genome shotgun (WGS) entry which is preliminary data.</text>
</comment>
<reference evidence="1 2" key="2">
    <citation type="journal article" date="2022" name="Mol. Ecol. Resour.">
        <title>The genomes of chicory, endive, great burdock and yacon provide insights into Asteraceae paleo-polyploidization history and plant inulin production.</title>
        <authorList>
            <person name="Fan W."/>
            <person name="Wang S."/>
            <person name="Wang H."/>
            <person name="Wang A."/>
            <person name="Jiang F."/>
            <person name="Liu H."/>
            <person name="Zhao H."/>
            <person name="Xu D."/>
            <person name="Zhang Y."/>
        </authorList>
    </citation>
    <scope>NUCLEOTIDE SEQUENCE [LARGE SCALE GENOMIC DNA]</scope>
    <source>
        <strain evidence="2">cv. Yunnan</strain>
        <tissue evidence="1">Leaves</tissue>
    </source>
</reference>
<organism evidence="1 2">
    <name type="scientific">Smallanthus sonchifolius</name>
    <dbReference type="NCBI Taxonomy" id="185202"/>
    <lineage>
        <taxon>Eukaryota</taxon>
        <taxon>Viridiplantae</taxon>
        <taxon>Streptophyta</taxon>
        <taxon>Embryophyta</taxon>
        <taxon>Tracheophyta</taxon>
        <taxon>Spermatophyta</taxon>
        <taxon>Magnoliopsida</taxon>
        <taxon>eudicotyledons</taxon>
        <taxon>Gunneridae</taxon>
        <taxon>Pentapetalae</taxon>
        <taxon>asterids</taxon>
        <taxon>campanulids</taxon>
        <taxon>Asterales</taxon>
        <taxon>Asteraceae</taxon>
        <taxon>Asteroideae</taxon>
        <taxon>Heliantheae alliance</taxon>
        <taxon>Millerieae</taxon>
        <taxon>Smallanthus</taxon>
    </lineage>
</organism>
<dbReference type="EMBL" id="CM042043">
    <property type="protein sequence ID" value="KAI3694196.1"/>
    <property type="molecule type" value="Genomic_DNA"/>
</dbReference>
<sequence length="71" mass="7882">MASSSCDISLAKQQVLPNLSTVVPLHHFGFLIWIYILLNLPQSQTMVDGAHPSCILEARKTTSALRLVDKY</sequence>
<protein>
    <submittedName>
        <fullName evidence="1">Uncharacterized protein</fullName>
    </submittedName>
</protein>
<gene>
    <name evidence="1" type="ORF">L1987_77158</name>
</gene>
<evidence type="ECO:0000313" key="1">
    <source>
        <dbReference type="EMBL" id="KAI3694196.1"/>
    </source>
</evidence>
<keyword evidence="2" id="KW-1185">Reference proteome</keyword>